<dbReference type="InterPro" id="IPR033985">
    <property type="entry name" value="SusD-like_N"/>
</dbReference>
<dbReference type="Proteomes" id="UP000199572">
    <property type="component" value="Unassembled WGS sequence"/>
</dbReference>
<dbReference type="OrthoDB" id="5694214at2"/>
<protein>
    <submittedName>
        <fullName evidence="9">Starch-binding associating with outer membrane</fullName>
    </submittedName>
</protein>
<keyword evidence="5" id="KW-0998">Cell outer membrane</keyword>
<keyword evidence="4" id="KW-0472">Membrane</keyword>
<keyword evidence="10" id="KW-1185">Reference proteome</keyword>
<dbReference type="AlphaFoldDB" id="A0A1H9VQY0"/>
<accession>A0A1H9VQY0</accession>
<feature type="chain" id="PRO_5011548740" evidence="6">
    <location>
        <begin position="21"/>
        <end position="564"/>
    </location>
</feature>
<feature type="domain" description="SusD-like N-terminal" evidence="8">
    <location>
        <begin position="42"/>
        <end position="223"/>
    </location>
</feature>
<name>A0A1H9VQY0_9SPHI</name>
<dbReference type="PROSITE" id="PS51257">
    <property type="entry name" value="PROKAR_LIPOPROTEIN"/>
    <property type="match status" value="1"/>
</dbReference>
<gene>
    <name evidence="9" type="ORF">SAMN04488023_14713</name>
</gene>
<dbReference type="STRING" id="390241.SAMN04488023_14713"/>
<dbReference type="Pfam" id="PF07980">
    <property type="entry name" value="SusD_RagB"/>
    <property type="match status" value="1"/>
</dbReference>
<evidence type="ECO:0000313" key="10">
    <source>
        <dbReference type="Proteomes" id="UP000199572"/>
    </source>
</evidence>
<dbReference type="InterPro" id="IPR011990">
    <property type="entry name" value="TPR-like_helical_dom_sf"/>
</dbReference>
<sequence>MKKIFYLLITLLLISTASCKKYLQEENLSGITAQNYYKDAKGFESLVNACYASLKPIYSTNPALFEWGTDLTTRGESELVSGVSNEPPAIQINEYRALTADNSYVSNFFTRSYSGIQICNTAINTAGNIPDLTPAQKDRRIAEVKFIRAYFYYLLVENFGAIPLVQEQFTAPVTRFEPNTEQQIYEFMISEINAALPSLSVNPTQVETGRVTQAAAKHFLSLLHLTRGYKTFAVSTDFEKSALLAEEVIANTSYALQPTFAEVFRSGNERNREIVFAVQYEPLPGGAGNGQNILFGWRLWREKGFDETSSLKDYNRRSSEFMPTQFLYTLYNTTADARYDVTFLSRFFATKADVLGTSAVKVGDLRFFFPYPDQPFSAADEAALKVANPNVQVIRFDQWKQAFAGIGGAEKFPMINKFYDPTAALPGSSSENLYTGSKDVFLFRLAETYLIAAEAYFKSGMLGKSADKLNAVRQRAAKSGQSLSITAAEVNIDFILDERARELAGEYKRWFDLKRTRRLERAFSQNILTKNANPAGVLDKYYLRPIPQIFIDRNTGGYPQNNGY</sequence>
<dbReference type="InterPro" id="IPR012944">
    <property type="entry name" value="SusD_RagB_dom"/>
</dbReference>
<comment type="similarity">
    <text evidence="2">Belongs to the SusD family.</text>
</comment>
<evidence type="ECO:0000259" key="8">
    <source>
        <dbReference type="Pfam" id="PF14322"/>
    </source>
</evidence>
<proteinExistence type="inferred from homology"/>
<feature type="domain" description="RagB/SusD" evidence="7">
    <location>
        <begin position="311"/>
        <end position="564"/>
    </location>
</feature>
<feature type="signal peptide" evidence="6">
    <location>
        <begin position="1"/>
        <end position="20"/>
    </location>
</feature>
<dbReference type="Pfam" id="PF14322">
    <property type="entry name" value="SusD-like_3"/>
    <property type="match status" value="1"/>
</dbReference>
<dbReference type="RefSeq" id="WP_090889091.1">
    <property type="nucleotide sequence ID" value="NZ_FOGG01000047.1"/>
</dbReference>
<comment type="subcellular location">
    <subcellularLocation>
        <location evidence="1">Cell outer membrane</location>
    </subcellularLocation>
</comment>
<organism evidence="9 10">
    <name type="scientific">Pedobacter rhizosphaerae</name>
    <dbReference type="NCBI Taxonomy" id="390241"/>
    <lineage>
        <taxon>Bacteria</taxon>
        <taxon>Pseudomonadati</taxon>
        <taxon>Bacteroidota</taxon>
        <taxon>Sphingobacteriia</taxon>
        <taxon>Sphingobacteriales</taxon>
        <taxon>Sphingobacteriaceae</taxon>
        <taxon>Pedobacter</taxon>
    </lineage>
</organism>
<evidence type="ECO:0000256" key="1">
    <source>
        <dbReference type="ARBA" id="ARBA00004442"/>
    </source>
</evidence>
<evidence type="ECO:0000256" key="2">
    <source>
        <dbReference type="ARBA" id="ARBA00006275"/>
    </source>
</evidence>
<evidence type="ECO:0000256" key="6">
    <source>
        <dbReference type="SAM" id="SignalP"/>
    </source>
</evidence>
<dbReference type="EMBL" id="FOGG01000047">
    <property type="protein sequence ID" value="SES23931.1"/>
    <property type="molecule type" value="Genomic_DNA"/>
</dbReference>
<dbReference type="SUPFAM" id="SSF48452">
    <property type="entry name" value="TPR-like"/>
    <property type="match status" value="1"/>
</dbReference>
<evidence type="ECO:0000256" key="3">
    <source>
        <dbReference type="ARBA" id="ARBA00022729"/>
    </source>
</evidence>
<evidence type="ECO:0000256" key="5">
    <source>
        <dbReference type="ARBA" id="ARBA00023237"/>
    </source>
</evidence>
<evidence type="ECO:0000256" key="4">
    <source>
        <dbReference type="ARBA" id="ARBA00023136"/>
    </source>
</evidence>
<dbReference type="GO" id="GO:0009279">
    <property type="term" value="C:cell outer membrane"/>
    <property type="evidence" value="ECO:0007669"/>
    <property type="project" value="UniProtKB-SubCell"/>
</dbReference>
<dbReference type="Gene3D" id="1.25.40.390">
    <property type="match status" value="1"/>
</dbReference>
<keyword evidence="3 6" id="KW-0732">Signal</keyword>
<reference evidence="9 10" key="1">
    <citation type="submission" date="2016-10" db="EMBL/GenBank/DDBJ databases">
        <authorList>
            <person name="de Groot N.N."/>
        </authorList>
    </citation>
    <scope>NUCLEOTIDE SEQUENCE [LARGE SCALE GENOMIC DNA]</scope>
    <source>
        <strain evidence="9 10">DSM 18610</strain>
    </source>
</reference>
<evidence type="ECO:0000259" key="7">
    <source>
        <dbReference type="Pfam" id="PF07980"/>
    </source>
</evidence>
<evidence type="ECO:0000313" key="9">
    <source>
        <dbReference type="EMBL" id="SES23931.1"/>
    </source>
</evidence>